<dbReference type="Gene3D" id="2.30.30.240">
    <property type="entry name" value="PRC-barrel domain"/>
    <property type="match status" value="1"/>
</dbReference>
<keyword evidence="1 5" id="KW-0963">Cytoplasm</keyword>
<dbReference type="EMBL" id="CP002116">
    <property type="protein sequence ID" value="ADK81000.1"/>
    <property type="molecule type" value="Genomic_DNA"/>
</dbReference>
<dbReference type="OrthoDB" id="9810331at2"/>
<dbReference type="NCBIfam" id="TIGR02273">
    <property type="entry name" value="16S_RimM"/>
    <property type="match status" value="1"/>
</dbReference>
<dbReference type="HOGENOM" id="CLU_077636_3_2_12"/>
<accession>E1R6I2</accession>
<comment type="subunit">
    <text evidence="5">Binds ribosomal protein uS19.</text>
</comment>
<comment type="similarity">
    <text evidence="5">Belongs to the RimM family.</text>
</comment>
<dbReference type="GO" id="GO:0043022">
    <property type="term" value="F:ribosome binding"/>
    <property type="evidence" value="ECO:0007669"/>
    <property type="project" value="InterPro"/>
</dbReference>
<dbReference type="Gene3D" id="2.40.30.60">
    <property type="entry name" value="RimM"/>
    <property type="match status" value="1"/>
</dbReference>
<dbReference type="RefSeq" id="WP_013254464.1">
    <property type="nucleotide sequence ID" value="NC_014364.1"/>
</dbReference>
<dbReference type="STRING" id="573413.Spirs_1874"/>
<dbReference type="AlphaFoldDB" id="E1R6I2"/>
<gene>
    <name evidence="5" type="primary">rimM</name>
    <name evidence="8" type="ordered locus">Spirs_1874</name>
</gene>
<dbReference type="SUPFAM" id="SSF50447">
    <property type="entry name" value="Translation proteins"/>
    <property type="match status" value="1"/>
</dbReference>
<keyword evidence="9" id="KW-1185">Reference proteome</keyword>
<keyword evidence="2 5" id="KW-0690">Ribosome biogenesis</keyword>
<proteinExistence type="inferred from homology"/>
<dbReference type="InterPro" id="IPR011033">
    <property type="entry name" value="PRC_barrel-like_sf"/>
</dbReference>
<dbReference type="GO" id="GO:0006364">
    <property type="term" value="P:rRNA processing"/>
    <property type="evidence" value="ECO:0007669"/>
    <property type="project" value="UniProtKB-UniRule"/>
</dbReference>
<evidence type="ECO:0000313" key="8">
    <source>
        <dbReference type="EMBL" id="ADK81000.1"/>
    </source>
</evidence>
<evidence type="ECO:0000256" key="2">
    <source>
        <dbReference type="ARBA" id="ARBA00022517"/>
    </source>
</evidence>
<dbReference type="PANTHER" id="PTHR33692:SF1">
    <property type="entry name" value="RIBOSOME MATURATION FACTOR RIMM"/>
    <property type="match status" value="1"/>
</dbReference>
<evidence type="ECO:0000256" key="4">
    <source>
        <dbReference type="ARBA" id="ARBA00023186"/>
    </source>
</evidence>
<evidence type="ECO:0000259" key="6">
    <source>
        <dbReference type="Pfam" id="PF01782"/>
    </source>
</evidence>
<evidence type="ECO:0000256" key="5">
    <source>
        <dbReference type="HAMAP-Rule" id="MF_00014"/>
    </source>
</evidence>
<comment type="function">
    <text evidence="5">An accessory protein needed during the final step in the assembly of 30S ribosomal subunit, possibly for assembly of the head region. Essential for efficient processing of 16S rRNA. May be needed both before and after RbfA during the maturation of 16S rRNA. It has affinity for free ribosomal 30S subunits but not for 70S ribosomes.</text>
</comment>
<dbReference type="InterPro" id="IPR056792">
    <property type="entry name" value="PRC_RimM"/>
</dbReference>
<dbReference type="HAMAP" id="MF_00014">
    <property type="entry name" value="Ribosome_mat_RimM"/>
    <property type="match status" value="1"/>
</dbReference>
<dbReference type="PANTHER" id="PTHR33692">
    <property type="entry name" value="RIBOSOME MATURATION FACTOR RIMM"/>
    <property type="match status" value="1"/>
</dbReference>
<feature type="domain" description="RimM N-terminal" evidence="6">
    <location>
        <begin position="5"/>
        <end position="86"/>
    </location>
</feature>
<keyword evidence="3 5" id="KW-0698">rRNA processing</keyword>
<dbReference type="Pfam" id="PF01782">
    <property type="entry name" value="RimM"/>
    <property type="match status" value="1"/>
</dbReference>
<dbReference type="InterPro" id="IPR009000">
    <property type="entry name" value="Transl_B-barrel_sf"/>
</dbReference>
<reference evidence="8 9" key="1">
    <citation type="journal article" date="2010" name="Stand. Genomic Sci.">
        <title>Complete genome sequence of Spirochaeta smaragdinae type strain (SEBR 4228).</title>
        <authorList>
            <person name="Mavromatis K."/>
            <person name="Yasawong M."/>
            <person name="Chertkov O."/>
            <person name="Lapidus A."/>
            <person name="Lucas S."/>
            <person name="Nolan M."/>
            <person name="Del Rio T.G."/>
            <person name="Tice H."/>
            <person name="Cheng J.F."/>
            <person name="Pitluck S."/>
            <person name="Liolios K."/>
            <person name="Ivanova N."/>
            <person name="Tapia R."/>
            <person name="Han C."/>
            <person name="Bruce D."/>
            <person name="Goodwin L."/>
            <person name="Pati A."/>
            <person name="Chen A."/>
            <person name="Palaniappan K."/>
            <person name="Land M."/>
            <person name="Hauser L."/>
            <person name="Chang Y.J."/>
            <person name="Jeffries C.D."/>
            <person name="Detter J.C."/>
            <person name="Rohde M."/>
            <person name="Brambilla E."/>
            <person name="Spring S."/>
            <person name="Goker M."/>
            <person name="Sikorski J."/>
            <person name="Woyke T."/>
            <person name="Bristow J."/>
            <person name="Eisen J.A."/>
            <person name="Markowitz V."/>
            <person name="Hugenholtz P."/>
            <person name="Klenk H.P."/>
            <person name="Kyrpides N.C."/>
        </authorList>
    </citation>
    <scope>NUCLEOTIDE SEQUENCE [LARGE SCALE GENOMIC DNA]</scope>
    <source>
        <strain evidence="9">DSM 11293 / JCM 15392 / SEBR 4228</strain>
    </source>
</reference>
<feature type="domain" description="Ribosome maturation factor RimM PRC barrel" evidence="7">
    <location>
        <begin position="99"/>
        <end position="161"/>
    </location>
</feature>
<protein>
    <recommendedName>
        <fullName evidence="5">Ribosome maturation factor RimM</fullName>
    </recommendedName>
</protein>
<evidence type="ECO:0000259" key="7">
    <source>
        <dbReference type="Pfam" id="PF24986"/>
    </source>
</evidence>
<dbReference type="GO" id="GO:0005737">
    <property type="term" value="C:cytoplasm"/>
    <property type="evidence" value="ECO:0007669"/>
    <property type="project" value="UniProtKB-SubCell"/>
</dbReference>
<dbReference type="eggNOG" id="COG0806">
    <property type="taxonomic scope" value="Bacteria"/>
</dbReference>
<evidence type="ECO:0000313" key="9">
    <source>
        <dbReference type="Proteomes" id="UP000002318"/>
    </source>
</evidence>
<evidence type="ECO:0000256" key="3">
    <source>
        <dbReference type="ARBA" id="ARBA00022552"/>
    </source>
</evidence>
<dbReference type="SUPFAM" id="SSF50346">
    <property type="entry name" value="PRC-barrel domain"/>
    <property type="match status" value="1"/>
</dbReference>
<dbReference type="KEGG" id="ssm:Spirs_1874"/>
<comment type="subcellular location">
    <subcellularLocation>
        <location evidence="5">Cytoplasm</location>
    </subcellularLocation>
</comment>
<dbReference type="InterPro" id="IPR011961">
    <property type="entry name" value="RimM"/>
</dbReference>
<sequence length="165" mass="17957">MDTVVIGKVRTSHGVRGLLKVRSLSGETGHFLALKEVVLKRERGERSFVVESVRVAGSDLLMKLRGIDSPEEGKLWAGADMIVSKELGAALREDEYYYSDLIGCAVVCRGSEVGTIVSIVENGVSDLLEVKTDGGKWIVPFQKHFVGSVDLVSRTVELLEPGLLE</sequence>
<dbReference type="InterPro" id="IPR036976">
    <property type="entry name" value="RimM_N_sf"/>
</dbReference>
<dbReference type="Pfam" id="PF24986">
    <property type="entry name" value="PRC_RimM"/>
    <property type="match status" value="1"/>
</dbReference>
<dbReference type="GO" id="GO:0042274">
    <property type="term" value="P:ribosomal small subunit biogenesis"/>
    <property type="evidence" value="ECO:0007669"/>
    <property type="project" value="UniProtKB-UniRule"/>
</dbReference>
<name>E1R6I2_SEDSS</name>
<keyword evidence="4 5" id="KW-0143">Chaperone</keyword>
<dbReference type="Proteomes" id="UP000002318">
    <property type="component" value="Chromosome"/>
</dbReference>
<dbReference type="GO" id="GO:0005840">
    <property type="term" value="C:ribosome"/>
    <property type="evidence" value="ECO:0007669"/>
    <property type="project" value="InterPro"/>
</dbReference>
<comment type="domain">
    <text evidence="5">The PRC barrel domain binds ribosomal protein uS19.</text>
</comment>
<evidence type="ECO:0000256" key="1">
    <source>
        <dbReference type="ARBA" id="ARBA00022490"/>
    </source>
</evidence>
<organism evidence="8 9">
    <name type="scientific">Sediminispirochaeta smaragdinae (strain DSM 11293 / JCM 15392 / SEBR 4228)</name>
    <name type="common">Spirochaeta smaragdinae</name>
    <dbReference type="NCBI Taxonomy" id="573413"/>
    <lineage>
        <taxon>Bacteria</taxon>
        <taxon>Pseudomonadati</taxon>
        <taxon>Spirochaetota</taxon>
        <taxon>Spirochaetia</taxon>
        <taxon>Spirochaetales</taxon>
        <taxon>Spirochaetaceae</taxon>
        <taxon>Sediminispirochaeta</taxon>
    </lineage>
</organism>
<dbReference type="InterPro" id="IPR002676">
    <property type="entry name" value="RimM_N"/>
</dbReference>